<dbReference type="InterPro" id="IPR036689">
    <property type="entry name" value="ESAT-6-like_sf"/>
</dbReference>
<reference evidence="1 2" key="1">
    <citation type="submission" date="2019-07" db="EMBL/GenBank/DDBJ databases">
        <authorList>
            <person name="Duangmal K."/>
            <person name="Teo W.F.A."/>
        </authorList>
    </citation>
    <scope>NUCLEOTIDE SEQUENCE [LARGE SCALE GENOMIC DNA]</scope>
    <source>
        <strain evidence="1 2">TBRC 6029</strain>
    </source>
</reference>
<keyword evidence="2" id="KW-1185">Reference proteome</keyword>
<proteinExistence type="predicted"/>
<dbReference type="SUPFAM" id="SSF140453">
    <property type="entry name" value="EsxAB dimer-like"/>
    <property type="match status" value="1"/>
</dbReference>
<organism evidence="1 2">
    <name type="scientific">Amycolatopsis rhizosphaerae</name>
    <dbReference type="NCBI Taxonomy" id="2053003"/>
    <lineage>
        <taxon>Bacteria</taxon>
        <taxon>Bacillati</taxon>
        <taxon>Actinomycetota</taxon>
        <taxon>Actinomycetes</taxon>
        <taxon>Pseudonocardiales</taxon>
        <taxon>Pseudonocardiaceae</taxon>
        <taxon>Amycolatopsis</taxon>
    </lineage>
</organism>
<dbReference type="RefSeq" id="WP_144593353.1">
    <property type="nucleotide sequence ID" value="NZ_VJWX01000740.1"/>
</dbReference>
<name>A0A557ZYL8_9PSEU</name>
<reference evidence="1 2" key="2">
    <citation type="submission" date="2019-08" db="EMBL/GenBank/DDBJ databases">
        <title>Amycolatopsis acidicola sp. nov., isolated from peat swamp forest soil.</title>
        <authorList>
            <person name="Srisuk N."/>
        </authorList>
    </citation>
    <scope>NUCLEOTIDE SEQUENCE [LARGE SCALE GENOMIC DNA]</scope>
    <source>
        <strain evidence="1 2">TBRC 6029</strain>
    </source>
</reference>
<evidence type="ECO:0000313" key="1">
    <source>
        <dbReference type="EMBL" id="TVT17115.1"/>
    </source>
</evidence>
<comment type="caution">
    <text evidence="1">The sequence shown here is derived from an EMBL/GenBank/DDBJ whole genome shotgun (WGS) entry which is preliminary data.</text>
</comment>
<dbReference type="EMBL" id="VJWX01000740">
    <property type="protein sequence ID" value="TVT17115.1"/>
    <property type="molecule type" value="Genomic_DNA"/>
</dbReference>
<evidence type="ECO:0008006" key="3">
    <source>
        <dbReference type="Google" id="ProtNLM"/>
    </source>
</evidence>
<sequence length="105" mass="10577">MSGFEADADRLDAGAKDFDGHAGRAGRIAAELARALADASAAWGDDAVGRSFAAGHVRPANETAEGIRALAGQLSELGTSFAEAARRYSSGEDAARRSIADAAGG</sequence>
<dbReference type="Gene3D" id="1.10.287.1060">
    <property type="entry name" value="ESAT-6-like"/>
    <property type="match status" value="1"/>
</dbReference>
<dbReference type="OrthoDB" id="4562539at2"/>
<gene>
    <name evidence="1" type="ORF">FNH05_36285</name>
</gene>
<evidence type="ECO:0000313" key="2">
    <source>
        <dbReference type="Proteomes" id="UP000320011"/>
    </source>
</evidence>
<dbReference type="Proteomes" id="UP000320011">
    <property type="component" value="Unassembled WGS sequence"/>
</dbReference>
<accession>A0A557ZYL8</accession>
<protein>
    <recommendedName>
        <fullName evidence="3">ESX-1 secretion-associated protein</fullName>
    </recommendedName>
</protein>
<dbReference type="AlphaFoldDB" id="A0A557ZYL8"/>